<organism evidence="2">
    <name type="scientific">Cuerna arida</name>
    <dbReference type="NCBI Taxonomy" id="1464854"/>
    <lineage>
        <taxon>Eukaryota</taxon>
        <taxon>Metazoa</taxon>
        <taxon>Ecdysozoa</taxon>
        <taxon>Arthropoda</taxon>
        <taxon>Hexapoda</taxon>
        <taxon>Insecta</taxon>
        <taxon>Pterygota</taxon>
        <taxon>Neoptera</taxon>
        <taxon>Paraneoptera</taxon>
        <taxon>Hemiptera</taxon>
        <taxon>Auchenorrhyncha</taxon>
        <taxon>Membracoidea</taxon>
        <taxon>Cicadellidae</taxon>
        <taxon>Cicadellinae</taxon>
        <taxon>Proconiini</taxon>
        <taxon>Cuerna</taxon>
    </lineage>
</organism>
<gene>
    <name evidence="2" type="ORF">g.7827</name>
</gene>
<name>A0A1B6ETL4_9HEMI</name>
<feature type="compositionally biased region" description="Low complexity" evidence="1">
    <location>
        <begin position="111"/>
        <end position="137"/>
    </location>
</feature>
<proteinExistence type="predicted"/>
<feature type="compositionally biased region" description="Basic and acidic residues" evidence="1">
    <location>
        <begin position="1"/>
        <end position="16"/>
    </location>
</feature>
<dbReference type="EMBL" id="GECZ01028467">
    <property type="protein sequence ID" value="JAS41302.1"/>
    <property type="molecule type" value="Transcribed_RNA"/>
</dbReference>
<protein>
    <submittedName>
        <fullName evidence="2">Uncharacterized protein</fullName>
    </submittedName>
</protein>
<evidence type="ECO:0000256" key="1">
    <source>
        <dbReference type="SAM" id="MobiDB-lite"/>
    </source>
</evidence>
<feature type="region of interest" description="Disordered" evidence="1">
    <location>
        <begin position="56"/>
        <end position="164"/>
    </location>
</feature>
<feature type="region of interest" description="Disordered" evidence="1">
    <location>
        <begin position="1"/>
        <end position="21"/>
    </location>
</feature>
<sequence length="164" mass="17493">LLDDRKKAMAEREPGRGRGGRGAIIAKLLEMQRPCPPSSGSSAVQVQSATLTENVTNVTNTDENGNAKHTTPALLDDRKKAMAEREPGRGRGGRGPIIAKLLEMQRPCPPSSGSSAVQVQSATLTENVTNVTNTDENGNAKHTTPALLDDRKKGNKQAMAEREP</sequence>
<feature type="non-terminal residue" evidence="2">
    <location>
        <position position="1"/>
    </location>
</feature>
<accession>A0A1B6ETL4</accession>
<evidence type="ECO:0000313" key="2">
    <source>
        <dbReference type="EMBL" id="JAS41302.1"/>
    </source>
</evidence>
<feature type="non-terminal residue" evidence="2">
    <location>
        <position position="164"/>
    </location>
</feature>
<reference evidence="2" key="1">
    <citation type="submission" date="2015-11" db="EMBL/GenBank/DDBJ databases">
        <title>De novo transcriptome assembly of four potential Pierce s Disease insect vectors from Arizona vineyards.</title>
        <authorList>
            <person name="Tassone E.E."/>
        </authorList>
    </citation>
    <scope>NUCLEOTIDE SEQUENCE</scope>
</reference>
<feature type="compositionally biased region" description="Basic and acidic residues" evidence="1">
    <location>
        <begin position="75"/>
        <end position="89"/>
    </location>
</feature>
<dbReference type="AlphaFoldDB" id="A0A1B6ETL4"/>